<gene>
    <name evidence="9" type="ORF">WMO66_10595</name>
</gene>
<keyword evidence="5" id="KW-0680">Restriction system</keyword>
<organism evidence="9 10">
    <name type="scientific">Faecousia intestinalis</name>
    <dbReference type="NCBI Taxonomy" id="3133167"/>
    <lineage>
        <taxon>Bacteria</taxon>
        <taxon>Bacillati</taxon>
        <taxon>Bacillota</taxon>
        <taxon>Clostridia</taxon>
        <taxon>Eubacteriales</taxon>
        <taxon>Oscillospiraceae</taxon>
        <taxon>Faecousia</taxon>
    </lineage>
</organism>
<feature type="domain" description="N6 adenine-specific DNA methyltransferase N-terminal" evidence="8">
    <location>
        <begin position="19"/>
        <end position="147"/>
    </location>
</feature>
<dbReference type="PRINTS" id="PR00507">
    <property type="entry name" value="N12N6MTFRASE"/>
</dbReference>
<keyword evidence="2 9" id="KW-0489">Methyltransferase</keyword>
<evidence type="ECO:0000256" key="3">
    <source>
        <dbReference type="ARBA" id="ARBA00022679"/>
    </source>
</evidence>
<protein>
    <recommendedName>
        <fullName evidence="1">site-specific DNA-methyltransferase (adenine-specific)</fullName>
        <ecNumber evidence="1">2.1.1.72</ecNumber>
    </recommendedName>
</protein>
<comment type="caution">
    <text evidence="9">The sequence shown here is derived from an EMBL/GenBank/DDBJ whole genome shotgun (WGS) entry which is preliminary data.</text>
</comment>
<keyword evidence="10" id="KW-1185">Reference proteome</keyword>
<evidence type="ECO:0000313" key="9">
    <source>
        <dbReference type="EMBL" id="MEQ2511686.1"/>
    </source>
</evidence>
<feature type="domain" description="DNA methylase adenine-specific" evidence="7">
    <location>
        <begin position="165"/>
        <end position="455"/>
    </location>
</feature>
<dbReference type="SUPFAM" id="SSF53335">
    <property type="entry name" value="S-adenosyl-L-methionine-dependent methyltransferases"/>
    <property type="match status" value="1"/>
</dbReference>
<dbReference type="PANTHER" id="PTHR42933">
    <property type="entry name" value="SLR6095 PROTEIN"/>
    <property type="match status" value="1"/>
</dbReference>
<dbReference type="InterPro" id="IPR003356">
    <property type="entry name" value="DNA_methylase_A-5"/>
</dbReference>
<keyword evidence="3 9" id="KW-0808">Transferase</keyword>
<proteinExistence type="predicted"/>
<reference evidence="9 10" key="1">
    <citation type="submission" date="2024-03" db="EMBL/GenBank/DDBJ databases">
        <title>Human intestinal bacterial collection.</title>
        <authorList>
            <person name="Pauvert C."/>
            <person name="Hitch T.C.A."/>
            <person name="Clavel T."/>
        </authorList>
    </citation>
    <scope>NUCLEOTIDE SEQUENCE [LARGE SCALE GENOMIC DNA]</scope>
    <source>
        <strain evidence="9 10">CLA-AA-H192</strain>
    </source>
</reference>
<evidence type="ECO:0000256" key="5">
    <source>
        <dbReference type="ARBA" id="ARBA00022747"/>
    </source>
</evidence>
<dbReference type="EC" id="2.1.1.72" evidence="1"/>
<accession>A0ABV1G8E2</accession>
<evidence type="ECO:0000256" key="1">
    <source>
        <dbReference type="ARBA" id="ARBA00011900"/>
    </source>
</evidence>
<evidence type="ECO:0000256" key="6">
    <source>
        <dbReference type="ARBA" id="ARBA00047942"/>
    </source>
</evidence>
<evidence type="ECO:0000259" key="7">
    <source>
        <dbReference type="Pfam" id="PF02384"/>
    </source>
</evidence>
<sequence length="585" mass="66129">MVNEKSSAVGVNIQEKATMIWNVADVLRGPFKPHEYGLVILPMTVVKRFHDCLLPTHDAVIEQYEKVKKLAVIDGFLTRASGYQFYNTSRFTFESLLADPDNIEANFRDYLAGFSGNVQDVLAKFDFDNIIRRMVECNSLYLVIKEFNSPKGYLGPDKISAVDCGYIFEDLVKRFSESFGEEAGAHFTSRDIIYLMTDLLLCDAKLDDGNVTVYDMTMGTSQMLSCMEERIHELNSDVEVTCFGQEFNPSTFAIAKADMMIRGGDPNNMRFGDTLSDDQFPGFTFRYCISNPPFGIDWKREQKAVEAEAAKGELGRFAPGLPKISDGQQLFVLNGLSKLAPGGKMAIIQNGSPLFAGDAGSGPSNIRQYILENDWLDAIVQLSTDQFMNTGISTYIWVLCKDKPAYRCGKVQLIDASHCYEQRRKAIGTKRNDISDHCRELIVQAYGEYRNNALYGDKSGVYCESKIFGSEEFGYNKIVVERPQRDENGEIVMKRGKPVADTALRDTENVPLVQDLDAYFAREVLPYAPDAWIDKSKTKVGYEIPMTRYFYEYQPPEPVDDIVERIQKLEREIADSLNTLFHKEV</sequence>
<dbReference type="Gene3D" id="3.40.50.150">
    <property type="entry name" value="Vaccinia Virus protein VP39"/>
    <property type="match status" value="1"/>
</dbReference>
<dbReference type="EMBL" id="JBBMFF010000244">
    <property type="protein sequence ID" value="MEQ2511686.1"/>
    <property type="molecule type" value="Genomic_DNA"/>
</dbReference>
<evidence type="ECO:0000259" key="8">
    <source>
        <dbReference type="Pfam" id="PF12161"/>
    </source>
</evidence>
<dbReference type="InterPro" id="IPR051537">
    <property type="entry name" value="DNA_Adenine_Mtase"/>
</dbReference>
<dbReference type="GO" id="GO:0032259">
    <property type="term" value="P:methylation"/>
    <property type="evidence" value="ECO:0007669"/>
    <property type="project" value="UniProtKB-KW"/>
</dbReference>
<dbReference type="Proteomes" id="UP001491552">
    <property type="component" value="Unassembled WGS sequence"/>
</dbReference>
<dbReference type="InterPro" id="IPR029063">
    <property type="entry name" value="SAM-dependent_MTases_sf"/>
</dbReference>
<dbReference type="Pfam" id="PF12161">
    <property type="entry name" value="HsdM_N"/>
    <property type="match status" value="1"/>
</dbReference>
<dbReference type="Pfam" id="PF02384">
    <property type="entry name" value="N6_Mtase"/>
    <property type="match status" value="1"/>
</dbReference>
<evidence type="ECO:0000313" key="10">
    <source>
        <dbReference type="Proteomes" id="UP001491552"/>
    </source>
</evidence>
<evidence type="ECO:0000256" key="2">
    <source>
        <dbReference type="ARBA" id="ARBA00022603"/>
    </source>
</evidence>
<dbReference type="GO" id="GO:0008168">
    <property type="term" value="F:methyltransferase activity"/>
    <property type="evidence" value="ECO:0007669"/>
    <property type="project" value="UniProtKB-KW"/>
</dbReference>
<comment type="catalytic activity">
    <reaction evidence="6">
        <text>a 2'-deoxyadenosine in DNA + S-adenosyl-L-methionine = an N(6)-methyl-2'-deoxyadenosine in DNA + S-adenosyl-L-homocysteine + H(+)</text>
        <dbReference type="Rhea" id="RHEA:15197"/>
        <dbReference type="Rhea" id="RHEA-COMP:12418"/>
        <dbReference type="Rhea" id="RHEA-COMP:12419"/>
        <dbReference type="ChEBI" id="CHEBI:15378"/>
        <dbReference type="ChEBI" id="CHEBI:57856"/>
        <dbReference type="ChEBI" id="CHEBI:59789"/>
        <dbReference type="ChEBI" id="CHEBI:90615"/>
        <dbReference type="ChEBI" id="CHEBI:90616"/>
        <dbReference type="EC" id="2.1.1.72"/>
    </reaction>
</comment>
<name>A0ABV1G8E2_9FIRM</name>
<dbReference type="PANTHER" id="PTHR42933:SF3">
    <property type="entry name" value="TYPE I RESTRICTION ENZYME MJAVIII METHYLASE SUBUNIT"/>
    <property type="match status" value="1"/>
</dbReference>
<dbReference type="InterPro" id="IPR022749">
    <property type="entry name" value="D12N6_MeTrfase_N"/>
</dbReference>
<keyword evidence="4" id="KW-0949">S-adenosyl-L-methionine</keyword>
<dbReference type="RefSeq" id="WP_349136456.1">
    <property type="nucleotide sequence ID" value="NZ_JBBMFF010000244.1"/>
</dbReference>
<evidence type="ECO:0000256" key="4">
    <source>
        <dbReference type="ARBA" id="ARBA00022691"/>
    </source>
</evidence>